<dbReference type="Pfam" id="PF02738">
    <property type="entry name" value="MoCoBD_1"/>
    <property type="match status" value="1"/>
</dbReference>
<dbReference type="InterPro" id="IPR017697">
    <property type="entry name" value="Xdh"/>
</dbReference>
<feature type="domain" description="2Fe-2S ferredoxin-type" evidence="6">
    <location>
        <begin position="5"/>
        <end position="77"/>
    </location>
</feature>
<dbReference type="GO" id="GO:0005506">
    <property type="term" value="F:iron ion binding"/>
    <property type="evidence" value="ECO:0007669"/>
    <property type="project" value="InterPro"/>
</dbReference>
<dbReference type="Pfam" id="PF01315">
    <property type="entry name" value="Ald_Xan_dh_C"/>
    <property type="match status" value="1"/>
</dbReference>
<feature type="compositionally biased region" description="Basic and acidic residues" evidence="5">
    <location>
        <begin position="894"/>
        <end position="904"/>
    </location>
</feature>
<dbReference type="PROSITE" id="PS51085">
    <property type="entry name" value="2FE2S_FER_2"/>
    <property type="match status" value="1"/>
</dbReference>
<dbReference type="InterPro" id="IPR036010">
    <property type="entry name" value="2Fe-2S_ferredoxin-like_sf"/>
</dbReference>
<dbReference type="SUPFAM" id="SSF54665">
    <property type="entry name" value="CO dehydrogenase molybdoprotein N-domain-like"/>
    <property type="match status" value="1"/>
</dbReference>
<dbReference type="InterPro" id="IPR046867">
    <property type="entry name" value="AldOxase/xan_DH_MoCoBD2"/>
</dbReference>
<comment type="caution">
    <text evidence="7">The sequence shown here is derived from an EMBL/GenBank/DDBJ whole genome shotgun (WGS) entry which is preliminary data.</text>
</comment>
<dbReference type="InterPro" id="IPR000674">
    <property type="entry name" value="Ald_Oxase/Xan_DH_a/b"/>
</dbReference>
<dbReference type="InterPro" id="IPR002888">
    <property type="entry name" value="2Fe-2S-bd"/>
</dbReference>
<dbReference type="EC" id="1.17.1.4" evidence="7"/>
<proteinExistence type="inferred from homology"/>
<dbReference type="InterPro" id="IPR001041">
    <property type="entry name" value="2Fe-2S_ferredoxin-type"/>
</dbReference>
<reference evidence="7" key="2">
    <citation type="submission" date="2021-04" db="EMBL/GenBank/DDBJ databases">
        <authorList>
            <person name="Gilroy R."/>
        </authorList>
    </citation>
    <scope>NUCLEOTIDE SEQUENCE</scope>
    <source>
        <strain evidence="7">CHK198-12963</strain>
    </source>
</reference>
<dbReference type="Gene3D" id="1.10.150.120">
    <property type="entry name" value="[2Fe-2S]-binding domain"/>
    <property type="match status" value="1"/>
</dbReference>
<keyword evidence="2" id="KW-0479">Metal-binding</keyword>
<dbReference type="Pfam" id="PF01799">
    <property type="entry name" value="Fer2_2"/>
    <property type="match status" value="1"/>
</dbReference>
<evidence type="ECO:0000256" key="1">
    <source>
        <dbReference type="ARBA" id="ARBA00006849"/>
    </source>
</evidence>
<evidence type="ECO:0000313" key="8">
    <source>
        <dbReference type="Proteomes" id="UP000823863"/>
    </source>
</evidence>
<protein>
    <submittedName>
        <fullName evidence="7">Selenium-dependent xanthine dehydrogenase</fullName>
        <ecNumber evidence="7">1.17.1.4</ecNumber>
    </submittedName>
</protein>
<comment type="similarity">
    <text evidence="1">Belongs to the xanthine dehydrogenase family.</text>
</comment>
<reference evidence="7" key="1">
    <citation type="journal article" date="2021" name="PeerJ">
        <title>Extensive microbial diversity within the chicken gut microbiome revealed by metagenomics and culture.</title>
        <authorList>
            <person name="Gilroy R."/>
            <person name="Ravi A."/>
            <person name="Getino M."/>
            <person name="Pursley I."/>
            <person name="Horton D.L."/>
            <person name="Alikhan N.F."/>
            <person name="Baker D."/>
            <person name="Gharbi K."/>
            <person name="Hall N."/>
            <person name="Watson M."/>
            <person name="Adriaenssens E.M."/>
            <person name="Foster-Nyarko E."/>
            <person name="Jarju S."/>
            <person name="Secka A."/>
            <person name="Antonio M."/>
            <person name="Oren A."/>
            <person name="Chaudhuri R.R."/>
            <person name="La Ragione R."/>
            <person name="Hildebrand F."/>
            <person name="Pallen M.J."/>
        </authorList>
    </citation>
    <scope>NUCLEOTIDE SEQUENCE</scope>
    <source>
        <strain evidence="7">CHK198-12963</strain>
    </source>
</reference>
<evidence type="ECO:0000256" key="4">
    <source>
        <dbReference type="ARBA" id="ARBA00023004"/>
    </source>
</evidence>
<accession>A0A9D2TCA1</accession>
<dbReference type="CDD" id="cd00207">
    <property type="entry name" value="fer2"/>
    <property type="match status" value="1"/>
</dbReference>
<keyword evidence="3 7" id="KW-0560">Oxidoreductase</keyword>
<dbReference type="SMART" id="SM01008">
    <property type="entry name" value="Ald_Xan_dh_C"/>
    <property type="match status" value="1"/>
</dbReference>
<dbReference type="InterPro" id="IPR008274">
    <property type="entry name" value="AldOxase/xan_DH_MoCoBD1"/>
</dbReference>
<dbReference type="AlphaFoldDB" id="A0A9D2TCA1"/>
<dbReference type="EMBL" id="DWWB01000003">
    <property type="protein sequence ID" value="HJC65200.1"/>
    <property type="molecule type" value="Genomic_DNA"/>
</dbReference>
<dbReference type="Gene3D" id="3.30.365.10">
    <property type="entry name" value="Aldehyde oxidase/xanthine dehydrogenase, molybdopterin binding domain"/>
    <property type="match status" value="4"/>
</dbReference>
<evidence type="ECO:0000313" key="7">
    <source>
        <dbReference type="EMBL" id="HJC65200.1"/>
    </source>
</evidence>
<dbReference type="InterPro" id="IPR012675">
    <property type="entry name" value="Beta-grasp_dom_sf"/>
</dbReference>
<dbReference type="Pfam" id="PF20256">
    <property type="entry name" value="MoCoBD_2"/>
    <property type="match status" value="1"/>
</dbReference>
<gene>
    <name evidence="7" type="primary">xdh</name>
    <name evidence="7" type="ORF">H9931_00555</name>
</gene>
<dbReference type="InterPro" id="IPR037165">
    <property type="entry name" value="AldOxase/xan_DH_Mopterin-bd_sf"/>
</dbReference>
<dbReference type="Proteomes" id="UP000823863">
    <property type="component" value="Unassembled WGS sequence"/>
</dbReference>
<feature type="region of interest" description="Disordered" evidence="5">
    <location>
        <begin position="884"/>
        <end position="904"/>
    </location>
</feature>
<dbReference type="SUPFAM" id="SSF56003">
    <property type="entry name" value="Molybdenum cofactor-binding domain"/>
    <property type="match status" value="1"/>
</dbReference>
<evidence type="ECO:0000256" key="3">
    <source>
        <dbReference type="ARBA" id="ARBA00023002"/>
    </source>
</evidence>
<dbReference type="InterPro" id="IPR036856">
    <property type="entry name" value="Ald_Oxase/Xan_DH_a/b_sf"/>
</dbReference>
<dbReference type="SUPFAM" id="SSF54292">
    <property type="entry name" value="2Fe-2S ferredoxin-like"/>
    <property type="match status" value="1"/>
</dbReference>
<dbReference type="Gene3D" id="3.10.20.30">
    <property type="match status" value="1"/>
</dbReference>
<dbReference type="GO" id="GO:0051537">
    <property type="term" value="F:2 iron, 2 sulfur cluster binding"/>
    <property type="evidence" value="ECO:0007669"/>
    <property type="project" value="InterPro"/>
</dbReference>
<evidence type="ECO:0000256" key="5">
    <source>
        <dbReference type="SAM" id="MobiDB-lite"/>
    </source>
</evidence>
<dbReference type="PANTHER" id="PTHR11908">
    <property type="entry name" value="XANTHINE DEHYDROGENASE"/>
    <property type="match status" value="1"/>
</dbReference>
<organism evidence="7 8">
    <name type="scientific">Candidatus Enterocloster excrementigallinarum</name>
    <dbReference type="NCBI Taxonomy" id="2838558"/>
    <lineage>
        <taxon>Bacteria</taxon>
        <taxon>Bacillati</taxon>
        <taxon>Bacillota</taxon>
        <taxon>Clostridia</taxon>
        <taxon>Lachnospirales</taxon>
        <taxon>Lachnospiraceae</taxon>
        <taxon>Enterocloster</taxon>
    </lineage>
</organism>
<dbReference type="InterPro" id="IPR036884">
    <property type="entry name" value="2Fe-2S-bd_dom_sf"/>
</dbReference>
<evidence type="ECO:0000256" key="2">
    <source>
        <dbReference type="ARBA" id="ARBA00022723"/>
    </source>
</evidence>
<dbReference type="NCBIfam" id="TIGR03311">
    <property type="entry name" value="Se_dep_XDH"/>
    <property type="match status" value="1"/>
</dbReference>
<dbReference type="Gene3D" id="3.90.1170.50">
    <property type="entry name" value="Aldehyde oxidase/xanthine dehydrogenase, a/b hammerhead"/>
    <property type="match status" value="1"/>
</dbReference>
<dbReference type="Pfam" id="PF00111">
    <property type="entry name" value="Fer2"/>
    <property type="match status" value="1"/>
</dbReference>
<name>A0A9D2TCA1_9FIRM</name>
<dbReference type="InterPro" id="IPR006058">
    <property type="entry name" value="2Fe2S_fd_BS"/>
</dbReference>
<keyword evidence="4" id="KW-0408">Iron</keyword>
<dbReference type="SUPFAM" id="SSF47741">
    <property type="entry name" value="CO dehydrogenase ISP C-domain like"/>
    <property type="match status" value="1"/>
</dbReference>
<dbReference type="PROSITE" id="PS00197">
    <property type="entry name" value="2FE2S_FER_1"/>
    <property type="match status" value="1"/>
</dbReference>
<dbReference type="GO" id="GO:0004854">
    <property type="term" value="F:xanthine dehydrogenase activity"/>
    <property type="evidence" value="ECO:0007669"/>
    <property type="project" value="UniProtKB-EC"/>
</dbReference>
<sequence>MSSYCKVWINNQEIEADPERKLMAVLRDDLRLKSVKDGCSEGACGTCTVLVDGKATKACVQKMGRMEGKHILTVEGLSQREKDVYVYAFGEAGAVQCGFCIPGMVICAKALLDVNPDPSRVEAAFAIRNNYCRCTGYKKIIDAILLAAKMLRENLPVPSESTSVKVGSKVHRVDVEEKVLGTGQYVDDLDQVDIPGMIYGSAVRSKYPRARVLAIHTEKAKALPGVVCVLTAEDVPGKNKVGHLKQDWDTMIPVGGVTRYLGDAIAIVAAETKEILEQAKALVEVEYEELKPVTCPAEALAEGAPLVHSTGNILSHEHLVRGDADRVIRESKYKVTRHYETPWTEHAFLEPECAVAMPMGDGVLIYSTDQSVYDTQHETCILLGLPPEKVIVENKLVGGGFGGKEDVTVQHQAALIAYLTKRAVKVKLTRKESIIIHPKRHPMSIDMTTACDENGYLTAMKAVVVSDTGAYASLGGPVLQRACTHAAGPYNYQHIDIDGTAVYTNNPPAGAFRGFGVTQTIFATEMNLNLLAEMVGIDPWQMRYQNAIRPGQTLPNGQIADPATGLAETLEAVKDIYYSNPIVGIGCALKNAGVGVGLPDTGRARLIVEDGKIHIHAGASCIGQGLGTVLVQMVAESVGVTSDCIVYHSPNTSMAPDSGTTSGSRQTLVTGEAARRASKKLRRDLFEMTGREYHFHSYDKRYLENVVLEVEDEDTRDVTFSPEELALANGREYYAEYLAKTDKMGADVPNPVSHVAYGYATQLCVLNEDGTIKKMVAAHDVGKAVNPKSVEGQIEGGVLMSCGYALTEQYPLKDCVPTAKFGTLGLFRADKAPEIESIIVEKPGVDVAYGAIGIGEITSIPTAPAIAGAYYKWNGQFQTSLPLEGTPYSRNSSGRRENEGKSRR</sequence>
<dbReference type="InterPro" id="IPR016208">
    <property type="entry name" value="Ald_Oxase/xanthine_DH-like"/>
</dbReference>
<evidence type="ECO:0000259" key="6">
    <source>
        <dbReference type="PROSITE" id="PS51085"/>
    </source>
</evidence>
<dbReference type="PANTHER" id="PTHR11908:SF157">
    <property type="entry name" value="XANTHINE DEHYDROGENASE SUBUNIT D-RELATED"/>
    <property type="match status" value="1"/>
</dbReference>